<feature type="transmembrane region" description="Helical" evidence="8">
    <location>
        <begin position="366"/>
        <end position="385"/>
    </location>
</feature>
<feature type="region of interest" description="Disordered" evidence="7">
    <location>
        <begin position="1"/>
        <end position="33"/>
    </location>
</feature>
<dbReference type="Gene3D" id="1.10.1060.10">
    <property type="entry name" value="Alpha-helical ferredoxin"/>
    <property type="match status" value="1"/>
</dbReference>
<keyword evidence="3" id="KW-0479">Metal-binding</keyword>
<evidence type="ECO:0000313" key="10">
    <source>
        <dbReference type="EMBL" id="QCN98997.1"/>
    </source>
</evidence>
<feature type="compositionally biased region" description="Low complexity" evidence="7">
    <location>
        <begin position="17"/>
        <end position="33"/>
    </location>
</feature>
<keyword evidence="6" id="KW-0411">Iron-sulfur</keyword>
<dbReference type="InterPro" id="IPR017900">
    <property type="entry name" value="4Fe4S_Fe_S_CS"/>
</dbReference>
<evidence type="ECO:0000256" key="8">
    <source>
        <dbReference type="SAM" id="Phobius"/>
    </source>
</evidence>
<evidence type="ECO:0000256" key="7">
    <source>
        <dbReference type="SAM" id="MobiDB-lite"/>
    </source>
</evidence>
<name>A0A4D8PQN2_9PROT</name>
<evidence type="ECO:0000256" key="4">
    <source>
        <dbReference type="ARBA" id="ARBA00022982"/>
    </source>
</evidence>
<accession>A0A4D8PQN2</accession>
<feature type="domain" description="4Fe-4S ferredoxin-type" evidence="9">
    <location>
        <begin position="281"/>
        <end position="309"/>
    </location>
</feature>
<reference evidence="10 11" key="1">
    <citation type="submission" date="2018-09" db="EMBL/GenBank/DDBJ databases">
        <title>Whole genome based analysis of evolution and adaptive divergence in Indian and Brazilian strains of Azospirillum brasilense.</title>
        <authorList>
            <person name="Singh C."/>
            <person name="Tripathi A.K."/>
        </authorList>
    </citation>
    <scope>NUCLEOTIDE SEQUENCE [LARGE SCALE GENOMIC DNA]</scope>
    <source>
        <strain evidence="10 11">MTCC4035</strain>
        <plasmid evidence="10 11">p3</plasmid>
    </source>
</reference>
<evidence type="ECO:0000256" key="6">
    <source>
        <dbReference type="ARBA" id="ARBA00023014"/>
    </source>
</evidence>
<gene>
    <name evidence="10" type="primary">ccoG</name>
    <name evidence="10" type="ORF">D3093_27360</name>
</gene>
<dbReference type="Pfam" id="PF11614">
    <property type="entry name" value="FixG_C"/>
    <property type="match status" value="1"/>
</dbReference>
<dbReference type="InterPro" id="IPR051684">
    <property type="entry name" value="Electron_Trans/Redox"/>
</dbReference>
<dbReference type="AlphaFoldDB" id="A0A4D8PQN2"/>
<dbReference type="GO" id="GO:0046872">
    <property type="term" value="F:metal ion binding"/>
    <property type="evidence" value="ECO:0007669"/>
    <property type="project" value="UniProtKB-KW"/>
</dbReference>
<dbReference type="InterPro" id="IPR009051">
    <property type="entry name" value="Helical_ferredxn"/>
</dbReference>
<dbReference type="Pfam" id="PF12801">
    <property type="entry name" value="Fer4_5"/>
    <property type="match status" value="1"/>
</dbReference>
<feature type="transmembrane region" description="Helical" evidence="8">
    <location>
        <begin position="210"/>
        <end position="231"/>
    </location>
</feature>
<sequence>MQNLARSSSLPPPPSAPAHSPTAPSSPASSTPAPFYASHQKIYPKAARGRFRRIKSALMVGLLALFMLLPWLRWDRGTGLPNQAILFDLDSQRFYLFALELWPQHIYYLTGAMILAAVGLFLATALAGRVWCGYTCPQTVWTDLYVKVEEWIEGDRGARIRLDKGPRDAGWLAKKTAKHTVWLLIALATGASALFYFVDAPGYVTDLLRFQPGPVATGWILFMTASTYAMAGFMREQMCVYVCPWPRIQAALLDDESLTVTYQDWRGDGRAPLRKEQSWAERSAEGLGDCIDCKACVQVCPTGIDIRDGLQMDCISCGLCIDACDDVMGRIGRPGGLIRYDTQAAQEAKAVARKPEPYRLVRPRTIIYSLVMLVVGGMMTLGVLLEPTVDVSVLRDRAPLYVTLSDGAIQNSYTVKISNMTRAPQGYRLTVTGPRGATVTAAGGAGADGAAPVLGAEPDTVQTHRVHVRAPAGAAVAGSTPLTLTLTRLSDGVVHQAETVFLAP</sequence>
<protein>
    <submittedName>
        <fullName evidence="10">Cytochrome c oxidase accessory protein CcoG</fullName>
    </submittedName>
</protein>
<evidence type="ECO:0000256" key="1">
    <source>
        <dbReference type="ARBA" id="ARBA00022448"/>
    </source>
</evidence>
<dbReference type="Proteomes" id="UP000298595">
    <property type="component" value="Plasmid p3"/>
</dbReference>
<keyword evidence="8" id="KW-1133">Transmembrane helix</keyword>
<dbReference type="PROSITE" id="PS00198">
    <property type="entry name" value="4FE4S_FER_1"/>
    <property type="match status" value="1"/>
</dbReference>
<proteinExistence type="predicted"/>
<keyword evidence="10" id="KW-0614">Plasmid</keyword>
<dbReference type="InterPro" id="IPR032879">
    <property type="entry name" value="FixG_C"/>
</dbReference>
<dbReference type="NCBIfam" id="TIGR02745">
    <property type="entry name" value="ccoG_rdxA_fixG"/>
    <property type="match status" value="1"/>
</dbReference>
<keyword evidence="2" id="KW-0004">4Fe-4S</keyword>
<keyword evidence="4" id="KW-0249">Electron transport</keyword>
<dbReference type="Gene3D" id="2.60.40.10">
    <property type="entry name" value="Immunoglobulins"/>
    <property type="match status" value="1"/>
</dbReference>
<evidence type="ECO:0000313" key="11">
    <source>
        <dbReference type="Proteomes" id="UP000298595"/>
    </source>
</evidence>
<dbReference type="PANTHER" id="PTHR30176">
    <property type="entry name" value="FERREDOXIN-TYPE PROTEIN NAPH"/>
    <property type="match status" value="1"/>
</dbReference>
<dbReference type="InterPro" id="IPR013783">
    <property type="entry name" value="Ig-like_fold"/>
</dbReference>
<dbReference type="GO" id="GO:0005886">
    <property type="term" value="C:plasma membrane"/>
    <property type="evidence" value="ECO:0007669"/>
    <property type="project" value="TreeGrafter"/>
</dbReference>
<feature type="transmembrane region" description="Helical" evidence="8">
    <location>
        <begin position="181"/>
        <end position="198"/>
    </location>
</feature>
<dbReference type="GO" id="GO:0051539">
    <property type="term" value="F:4 iron, 4 sulfur cluster binding"/>
    <property type="evidence" value="ECO:0007669"/>
    <property type="project" value="UniProtKB-KW"/>
</dbReference>
<dbReference type="RefSeq" id="WP_137117937.1">
    <property type="nucleotide sequence ID" value="NZ_CP032324.1"/>
</dbReference>
<feature type="transmembrane region" description="Helical" evidence="8">
    <location>
        <begin position="106"/>
        <end position="127"/>
    </location>
</feature>
<dbReference type="PANTHER" id="PTHR30176:SF3">
    <property type="entry name" value="FERREDOXIN-TYPE PROTEIN NAPH"/>
    <property type="match status" value="1"/>
</dbReference>
<organism evidence="10 11">
    <name type="scientific">Azospirillum argentinense</name>
    <dbReference type="NCBI Taxonomy" id="2970906"/>
    <lineage>
        <taxon>Bacteria</taxon>
        <taxon>Pseudomonadati</taxon>
        <taxon>Pseudomonadota</taxon>
        <taxon>Alphaproteobacteria</taxon>
        <taxon>Rhodospirillales</taxon>
        <taxon>Azospirillaceae</taxon>
        <taxon>Azospirillum</taxon>
    </lineage>
</organism>
<dbReference type="PROSITE" id="PS51379">
    <property type="entry name" value="4FE4S_FER_2"/>
    <property type="match status" value="1"/>
</dbReference>
<keyword evidence="8" id="KW-0472">Membrane</keyword>
<evidence type="ECO:0000256" key="5">
    <source>
        <dbReference type="ARBA" id="ARBA00023004"/>
    </source>
</evidence>
<dbReference type="Pfam" id="PF13746">
    <property type="entry name" value="Fer4_18"/>
    <property type="match status" value="1"/>
</dbReference>
<geneLocation type="plasmid" evidence="10 11">
    <name>p3</name>
</geneLocation>
<evidence type="ECO:0000256" key="3">
    <source>
        <dbReference type="ARBA" id="ARBA00022723"/>
    </source>
</evidence>
<feature type="transmembrane region" description="Helical" evidence="8">
    <location>
        <begin position="54"/>
        <end position="72"/>
    </location>
</feature>
<dbReference type="EMBL" id="CP032324">
    <property type="protein sequence ID" value="QCN98997.1"/>
    <property type="molecule type" value="Genomic_DNA"/>
</dbReference>
<evidence type="ECO:0000259" key="9">
    <source>
        <dbReference type="PROSITE" id="PS51379"/>
    </source>
</evidence>
<evidence type="ECO:0000256" key="2">
    <source>
        <dbReference type="ARBA" id="ARBA00022485"/>
    </source>
</evidence>
<dbReference type="InterPro" id="IPR014116">
    <property type="entry name" value="Cyt_c_oxidase_cbb3_FixG"/>
</dbReference>
<keyword evidence="8" id="KW-0812">Transmembrane</keyword>
<keyword evidence="1" id="KW-0813">Transport</keyword>
<dbReference type="KEGG" id="aare:D3093_27360"/>
<keyword evidence="5" id="KW-0408">Iron</keyword>
<dbReference type="SUPFAM" id="SSF54862">
    <property type="entry name" value="4Fe-4S ferredoxins"/>
    <property type="match status" value="1"/>
</dbReference>
<dbReference type="InterPro" id="IPR017896">
    <property type="entry name" value="4Fe4S_Fe-S-bd"/>
</dbReference>